<feature type="region of interest" description="Disordered" evidence="17">
    <location>
        <begin position="829"/>
        <end position="964"/>
    </location>
</feature>
<feature type="domain" description="JmjC" evidence="20">
    <location>
        <begin position="166"/>
        <end position="303"/>
    </location>
</feature>
<dbReference type="InterPro" id="IPR006553">
    <property type="entry name" value="Leu-rich_rpt_Cys-con_subtyp"/>
</dbReference>
<dbReference type="Pfam" id="PF17811">
    <property type="entry name" value="JHD"/>
    <property type="match status" value="1"/>
</dbReference>
<feature type="compositionally biased region" description="Polar residues" evidence="17">
    <location>
        <begin position="389"/>
        <end position="402"/>
    </location>
</feature>
<dbReference type="SUPFAM" id="SSF57903">
    <property type="entry name" value="FYVE/PHD zinc finger"/>
    <property type="match status" value="1"/>
</dbReference>
<protein>
    <submittedName>
        <fullName evidence="21">KDM2B demethylase</fullName>
    </submittedName>
</protein>
<evidence type="ECO:0000256" key="12">
    <source>
        <dbReference type="ARBA" id="ARBA00023015"/>
    </source>
</evidence>
<dbReference type="CDD" id="cd15644">
    <property type="entry name" value="PHD_KDM2B"/>
    <property type="match status" value="1"/>
</dbReference>
<keyword evidence="10" id="KW-0560">Oxidoreductase</keyword>
<dbReference type="InterPro" id="IPR057207">
    <property type="entry name" value="FBXL15_LRR"/>
</dbReference>
<keyword evidence="11" id="KW-0408">Iron</keyword>
<dbReference type="PROSITE" id="PS50016">
    <property type="entry name" value="ZF_PHD_2"/>
    <property type="match status" value="1"/>
</dbReference>
<evidence type="ECO:0000259" key="18">
    <source>
        <dbReference type="PROSITE" id="PS50016"/>
    </source>
</evidence>
<keyword evidence="15" id="KW-0539">Nucleus</keyword>
<dbReference type="Proteomes" id="UP000545574">
    <property type="component" value="Unassembled WGS sequence"/>
</dbReference>
<keyword evidence="12" id="KW-0805">Transcription regulation</keyword>
<evidence type="ECO:0000256" key="16">
    <source>
        <dbReference type="PROSITE-ProRule" id="PRU00509"/>
    </source>
</evidence>
<dbReference type="GO" id="GO:0032259">
    <property type="term" value="P:methylation"/>
    <property type="evidence" value="ECO:0007669"/>
    <property type="project" value="UniProtKB-KW"/>
</dbReference>
<dbReference type="InterPro" id="IPR002857">
    <property type="entry name" value="Znf_CXXC"/>
</dbReference>
<accession>A0A7K6LX34</accession>
<feature type="region of interest" description="Disordered" evidence="17">
    <location>
        <begin position="699"/>
        <end position="740"/>
    </location>
</feature>
<dbReference type="PROSITE" id="PS51184">
    <property type="entry name" value="JMJC"/>
    <property type="match status" value="1"/>
</dbReference>
<evidence type="ECO:0000256" key="11">
    <source>
        <dbReference type="ARBA" id="ARBA00023004"/>
    </source>
</evidence>
<evidence type="ECO:0000256" key="8">
    <source>
        <dbReference type="ARBA" id="ARBA00022853"/>
    </source>
</evidence>
<evidence type="ECO:0000256" key="7">
    <source>
        <dbReference type="ARBA" id="ARBA00022833"/>
    </source>
</evidence>
<dbReference type="InterPro" id="IPR032675">
    <property type="entry name" value="LRR_dom_sf"/>
</dbReference>
<feature type="domain" description="CXXC-type" evidence="19">
    <location>
        <begin position="557"/>
        <end position="603"/>
    </location>
</feature>
<dbReference type="Pfam" id="PF02008">
    <property type="entry name" value="zf-CXXC"/>
    <property type="match status" value="1"/>
</dbReference>
<dbReference type="PANTHER" id="PTHR23123">
    <property type="entry name" value="PHD/F-BOX CONTAINING PROTEIN"/>
    <property type="match status" value="1"/>
</dbReference>
<reference evidence="21 22" key="1">
    <citation type="submission" date="2019-09" db="EMBL/GenBank/DDBJ databases">
        <title>Bird 10,000 Genomes (B10K) Project - Family phase.</title>
        <authorList>
            <person name="Zhang G."/>
        </authorList>
    </citation>
    <scope>NUCLEOTIDE SEQUENCE [LARGE SCALE GENOMIC DNA]</scope>
    <source>
        <strain evidence="21">B10K-DU-030-18</strain>
    </source>
</reference>
<evidence type="ECO:0000256" key="15">
    <source>
        <dbReference type="ARBA" id="ARBA00023242"/>
    </source>
</evidence>
<keyword evidence="3" id="KW-0433">Leucine-rich repeat</keyword>
<dbReference type="Gene3D" id="3.30.40.10">
    <property type="entry name" value="Zinc/RING finger domain, C3HC4 (zinc finger)"/>
    <property type="match status" value="1"/>
</dbReference>
<dbReference type="Gene3D" id="2.60.120.650">
    <property type="entry name" value="Cupin"/>
    <property type="match status" value="2"/>
</dbReference>
<dbReference type="SMART" id="SM00558">
    <property type="entry name" value="JmjC"/>
    <property type="match status" value="1"/>
</dbReference>
<keyword evidence="21" id="KW-0489">Methyltransferase</keyword>
<dbReference type="Pfam" id="PF12937">
    <property type="entry name" value="F-box-like"/>
    <property type="match status" value="1"/>
</dbReference>
<evidence type="ECO:0000256" key="4">
    <source>
        <dbReference type="ARBA" id="ARBA00022723"/>
    </source>
</evidence>
<dbReference type="InterPro" id="IPR003347">
    <property type="entry name" value="JmjC_dom"/>
</dbReference>
<comment type="subcellular location">
    <subcellularLocation>
        <location evidence="1">Nucleus</location>
    </subcellularLocation>
</comment>
<dbReference type="SUPFAM" id="SSF51197">
    <property type="entry name" value="Clavaminate synthase-like"/>
    <property type="match status" value="1"/>
</dbReference>
<dbReference type="Pfam" id="PF02373">
    <property type="entry name" value="JmjC"/>
    <property type="match status" value="1"/>
</dbReference>
<keyword evidence="5" id="KW-0677">Repeat</keyword>
<keyword evidence="7" id="KW-0862">Zinc</keyword>
<keyword evidence="6 16" id="KW-0863">Zinc-finger</keyword>
<keyword evidence="8" id="KW-0156">Chromatin regulator</keyword>
<evidence type="ECO:0000256" key="3">
    <source>
        <dbReference type="ARBA" id="ARBA00022614"/>
    </source>
</evidence>
<keyword evidence="4" id="KW-0479">Metal-binding</keyword>
<dbReference type="Gene3D" id="3.80.10.10">
    <property type="entry name" value="Ribonuclease Inhibitor"/>
    <property type="match status" value="1"/>
</dbReference>
<evidence type="ECO:0000256" key="2">
    <source>
        <dbReference type="ARBA" id="ARBA00022491"/>
    </source>
</evidence>
<evidence type="ECO:0000256" key="5">
    <source>
        <dbReference type="ARBA" id="ARBA00022737"/>
    </source>
</evidence>
<keyword evidence="21" id="KW-0808">Transferase</keyword>
<feature type="compositionally biased region" description="Basic residues" evidence="17">
    <location>
        <begin position="884"/>
        <end position="895"/>
    </location>
</feature>
<sequence>RCIGRRRYDENEDLSDVEEIVSIRSFNLEEKLKSKMYHGDFVHAMDGKDFTFEYVQREALRVPLIFRNKDGLGIKMPDPDFTVRDVKLLVGLWRTQTKLFNQEGKLPPNRLQAAACFKTLTEAVQGDKVECAGVGCGSSCENVQLGASCAWLVFSGCNSGQVVSPCLTWDCVPVTTVPALAQSTQYCLMSVKGCFTDFHIDFGGTSVWYHVFRGGKIFWLIPPTLQNLELYEEWVLSGKQSDIFLGDRVERCQRIELKQGYTFFIPSGWIHAVYTPVDSLVFGGNILHSFNVPMQLRIYEIEDRTRVHAKFRYPFYYEMCWYVLERYVSCVTQRCHLSKEYQKESMLIDAKRKRSTDSYSSDSWLDMDEESCDAHLQEEKDDSLDKNSKSLVDGSSSPNSTHSEGKEAAGRKQKATVMRYLKRTLSNESDESVKSTTPTDYPKTPTGSPATEVSTKWTHLTEFELKGLKALVEKLESLPENKKCVPEGIEDPQALLEDMKNILKEHADDDQNLAISGVPVVSWPKKTTKNRAVGRPKGKLGAASAVKLAANRSTAGARRRRTRCRKCEACLRTECGECHFCKDMKKFGGPGRMKQSCIMRQCIAPVLPHTAVCLVCGEAGKEDTVEEEESKFNLMLMECSICNEIIHPGCLKVKESDGVVNDELPNCWECPKCNHAGKTGKQKRGPGFKYASNLPGSLLKEQKINRDNKEVPDAAKRKGDCEETPRRKSEEHSKKAPVDSILRRKSDEVHLWRKRKFEKSQEPTMRKRVRHTLLSALLASSSSPTPRLFPEELLCFTVLVKAAALTGQWLEQGHSAWSLVSAFQRRSWKAPDDRTAMIKPLRRLKQEPEDELPEAPPRSKDSDQSRSSSPTAGPSTEGAEPRDKKKFKMRRKRRLPNKELSKELSKELNQEIQKTENSLANENHQPIKSEPESENEEPKRALNNSERLHRFSKGLNGTPRELRHHQLMPSLRSTPRGIARPPPSLSPPKCIQMERHVIRPPPISPPPDSLPLDDGAAHVMQREVWMAVFSYLSHRDLCICMRVCKTWNRWCCDKRLWTKIDLNHCKSITPLMLSGIIRRQPVTLDLSWTNISKKQLSWLINRLPGLRDLLLSGCSWIAVSALCSSSCPLLRTLDVQWAEGLKDAQMRDLLSPPTDNRPGQIDNRSKLRNIVELRLAGLDITDASLRLIIRHMPLLSKLNLSYCNHVTDQSINLLTAVGTTTRDSLTEINLSDCNKVTDQCLSYFKRCGNICQIDLRYCKQVTKEGCEQFIAEMSVSVQFGQVEEKLLQKLS</sequence>
<feature type="compositionally biased region" description="Basic and acidic residues" evidence="17">
    <location>
        <begin position="700"/>
        <end position="740"/>
    </location>
</feature>
<feature type="compositionally biased region" description="Basic and acidic residues" evidence="17">
    <location>
        <begin position="896"/>
        <end position="909"/>
    </location>
</feature>
<dbReference type="InterPro" id="IPR050690">
    <property type="entry name" value="JHDM1_Histone_Demethylase"/>
</dbReference>
<feature type="compositionally biased region" description="Basic and acidic residues" evidence="17">
    <location>
        <begin position="375"/>
        <end position="388"/>
    </location>
</feature>
<dbReference type="EMBL" id="VZRT01000005">
    <property type="protein sequence ID" value="NWW29501.1"/>
    <property type="molecule type" value="Genomic_DNA"/>
</dbReference>
<evidence type="ECO:0000256" key="6">
    <source>
        <dbReference type="ARBA" id="ARBA00022771"/>
    </source>
</evidence>
<dbReference type="PROSITE" id="PS51058">
    <property type="entry name" value="ZF_CXXC"/>
    <property type="match status" value="1"/>
</dbReference>
<dbReference type="FunFam" id="1.20.1280.50:FF:000083">
    <property type="entry name" value="Lysine (K)-specific demethylase 2B"/>
    <property type="match status" value="1"/>
</dbReference>
<dbReference type="FunFam" id="3.80.10.10:FF:000011">
    <property type="entry name" value="Lysine-specific demethylase 2B isoform X1"/>
    <property type="match status" value="1"/>
</dbReference>
<dbReference type="CDD" id="cd22180">
    <property type="entry name" value="F-box_FBXL10"/>
    <property type="match status" value="1"/>
</dbReference>
<feature type="non-terminal residue" evidence="21">
    <location>
        <position position="1291"/>
    </location>
</feature>
<evidence type="ECO:0000256" key="9">
    <source>
        <dbReference type="ARBA" id="ARBA00022964"/>
    </source>
</evidence>
<keyword evidence="2" id="KW-0678">Repressor</keyword>
<dbReference type="InterPro" id="IPR001965">
    <property type="entry name" value="Znf_PHD"/>
</dbReference>
<proteinExistence type="predicted"/>
<evidence type="ECO:0000256" key="14">
    <source>
        <dbReference type="ARBA" id="ARBA00023163"/>
    </source>
</evidence>
<dbReference type="SUPFAM" id="SSF52047">
    <property type="entry name" value="RNI-like"/>
    <property type="match status" value="1"/>
</dbReference>
<feature type="region of interest" description="Disordered" evidence="17">
    <location>
        <begin position="375"/>
        <end position="454"/>
    </location>
</feature>
<keyword evidence="9" id="KW-0223">Dioxygenase</keyword>
<keyword evidence="22" id="KW-1185">Reference proteome</keyword>
<dbReference type="FunFam" id="3.30.40.10:FF:000020">
    <property type="entry name" value="lysine-specific demethylase 2B isoform X1"/>
    <property type="match status" value="1"/>
</dbReference>
<feature type="compositionally biased region" description="Polar residues" evidence="17">
    <location>
        <begin position="434"/>
        <end position="454"/>
    </location>
</feature>
<comment type="caution">
    <text evidence="21">The sequence shown here is derived from an EMBL/GenBank/DDBJ whole genome shotgun (WGS) entry which is preliminary data.</text>
</comment>
<keyword evidence="13" id="KW-0238">DNA-binding</keyword>
<dbReference type="Gene3D" id="1.20.58.1360">
    <property type="match status" value="1"/>
</dbReference>
<dbReference type="GO" id="GO:0008270">
    <property type="term" value="F:zinc ion binding"/>
    <property type="evidence" value="ECO:0007669"/>
    <property type="project" value="UniProtKB-KW"/>
</dbReference>
<dbReference type="SMART" id="SM00367">
    <property type="entry name" value="LRR_CC"/>
    <property type="match status" value="5"/>
</dbReference>
<evidence type="ECO:0000259" key="19">
    <source>
        <dbReference type="PROSITE" id="PS51058"/>
    </source>
</evidence>
<dbReference type="InterPro" id="IPR011011">
    <property type="entry name" value="Znf_FYVE_PHD"/>
</dbReference>
<dbReference type="GO" id="GO:0051213">
    <property type="term" value="F:dioxygenase activity"/>
    <property type="evidence" value="ECO:0007669"/>
    <property type="project" value="UniProtKB-KW"/>
</dbReference>
<evidence type="ECO:0000256" key="1">
    <source>
        <dbReference type="ARBA" id="ARBA00004123"/>
    </source>
</evidence>
<dbReference type="GO" id="GO:0005634">
    <property type="term" value="C:nucleus"/>
    <property type="evidence" value="ECO:0007669"/>
    <property type="project" value="UniProtKB-SubCell"/>
</dbReference>
<evidence type="ECO:0000259" key="20">
    <source>
        <dbReference type="PROSITE" id="PS51184"/>
    </source>
</evidence>
<dbReference type="InterPro" id="IPR019787">
    <property type="entry name" value="Znf_PHD-finger"/>
</dbReference>
<dbReference type="CDD" id="cd21785">
    <property type="entry name" value="CTD_KDM2B"/>
    <property type="match status" value="1"/>
</dbReference>
<evidence type="ECO:0000313" key="21">
    <source>
        <dbReference type="EMBL" id="NWW29501.1"/>
    </source>
</evidence>
<dbReference type="GO" id="GO:0006325">
    <property type="term" value="P:chromatin organization"/>
    <property type="evidence" value="ECO:0007669"/>
    <property type="project" value="UniProtKB-KW"/>
</dbReference>
<name>A0A7K6LX34_PANBI</name>
<keyword evidence="14" id="KW-0804">Transcription</keyword>
<gene>
    <name evidence="21" type="primary">Kdm2b</name>
    <name evidence="21" type="ORF">PANBIA_R09487</name>
</gene>
<organism evidence="21 22">
    <name type="scientific">Panurus biarmicus</name>
    <name type="common">Bearded tit</name>
    <dbReference type="NCBI Taxonomy" id="181101"/>
    <lineage>
        <taxon>Eukaryota</taxon>
        <taxon>Metazoa</taxon>
        <taxon>Chordata</taxon>
        <taxon>Craniata</taxon>
        <taxon>Vertebrata</taxon>
        <taxon>Euteleostomi</taxon>
        <taxon>Archelosauria</taxon>
        <taxon>Archosauria</taxon>
        <taxon>Dinosauria</taxon>
        <taxon>Saurischia</taxon>
        <taxon>Theropoda</taxon>
        <taxon>Coelurosauria</taxon>
        <taxon>Aves</taxon>
        <taxon>Neognathae</taxon>
        <taxon>Neoaves</taxon>
        <taxon>Telluraves</taxon>
        <taxon>Australaves</taxon>
        <taxon>Passeriformes</taxon>
        <taxon>Sylvioidea</taxon>
        <taxon>Sylviidae</taxon>
        <taxon>Sylviidae incertae sedis</taxon>
        <taxon>Panurus</taxon>
    </lineage>
</organism>
<dbReference type="GO" id="GO:0008168">
    <property type="term" value="F:methyltransferase activity"/>
    <property type="evidence" value="ECO:0007669"/>
    <property type="project" value="UniProtKB-KW"/>
</dbReference>
<evidence type="ECO:0000256" key="17">
    <source>
        <dbReference type="SAM" id="MobiDB-lite"/>
    </source>
</evidence>
<dbReference type="InterPro" id="IPR001810">
    <property type="entry name" value="F-box_dom"/>
</dbReference>
<dbReference type="GO" id="GO:0003677">
    <property type="term" value="F:DNA binding"/>
    <property type="evidence" value="ECO:0007669"/>
    <property type="project" value="UniProtKB-KW"/>
</dbReference>
<dbReference type="InterPro" id="IPR041070">
    <property type="entry name" value="JHD"/>
</dbReference>
<feature type="compositionally biased region" description="Basic and acidic residues" evidence="17">
    <location>
        <begin position="925"/>
        <end position="940"/>
    </location>
</feature>
<dbReference type="InterPro" id="IPR013083">
    <property type="entry name" value="Znf_RING/FYVE/PHD"/>
</dbReference>
<evidence type="ECO:0000256" key="13">
    <source>
        <dbReference type="ARBA" id="ARBA00023125"/>
    </source>
</evidence>
<feature type="non-terminal residue" evidence="21">
    <location>
        <position position="1"/>
    </location>
</feature>
<dbReference type="Pfam" id="PF16866">
    <property type="entry name" value="PHD_4"/>
    <property type="match status" value="1"/>
</dbReference>
<dbReference type="Pfam" id="PF25372">
    <property type="entry name" value="DUF7885"/>
    <property type="match status" value="1"/>
</dbReference>
<dbReference type="SMART" id="SM00249">
    <property type="entry name" value="PHD"/>
    <property type="match status" value="1"/>
</dbReference>
<evidence type="ECO:0000256" key="10">
    <source>
        <dbReference type="ARBA" id="ARBA00023002"/>
    </source>
</evidence>
<feature type="compositionally biased region" description="Polar residues" evidence="17">
    <location>
        <begin position="910"/>
        <end position="924"/>
    </location>
</feature>
<feature type="domain" description="PHD-type" evidence="18">
    <location>
        <begin position="610"/>
        <end position="676"/>
    </location>
</feature>
<evidence type="ECO:0000313" key="22">
    <source>
        <dbReference type="Proteomes" id="UP000545574"/>
    </source>
</evidence>